<feature type="region of interest" description="Disordered" evidence="1">
    <location>
        <begin position="321"/>
        <end position="382"/>
    </location>
</feature>
<dbReference type="EMBL" id="BAAFGZ010000105">
    <property type="protein sequence ID" value="GAB0135005.1"/>
    <property type="molecule type" value="Genomic_DNA"/>
</dbReference>
<reference evidence="4" key="1">
    <citation type="submission" date="2024-06" db="EMBL/GenBank/DDBJ databases">
        <title>Draft Genome Sequences of Epichloe bromicola Strains Isolated from Elymus ciliaris.</title>
        <authorList>
            <consortium name="Epichloe bromicola genome sequencing consortium"/>
            <person name="Miura A."/>
            <person name="Imano S."/>
            <person name="Ashida A."/>
            <person name="Sato I."/>
            <person name="Chiba S."/>
            <person name="Tanaka A."/>
            <person name="Camagna M."/>
            <person name="Takemoto D."/>
        </authorList>
    </citation>
    <scope>NUCLEOTIDE SEQUENCE [LARGE SCALE GENOMIC DNA]</scope>
    <source>
        <strain evidence="4">DP</strain>
    </source>
</reference>
<feature type="domain" description="Myb-like DNA-binding" evidence="2">
    <location>
        <begin position="16"/>
        <end position="62"/>
    </location>
</feature>
<feature type="region of interest" description="Disordered" evidence="1">
    <location>
        <begin position="65"/>
        <end position="148"/>
    </location>
</feature>
<gene>
    <name evidence="3" type="primary">g3357</name>
    <name evidence="3" type="ORF">EsDP_00003357</name>
</gene>
<organism evidence="3 4">
    <name type="scientific">Epichloe bromicola</name>
    <dbReference type="NCBI Taxonomy" id="79588"/>
    <lineage>
        <taxon>Eukaryota</taxon>
        <taxon>Fungi</taxon>
        <taxon>Dikarya</taxon>
        <taxon>Ascomycota</taxon>
        <taxon>Pezizomycotina</taxon>
        <taxon>Sordariomycetes</taxon>
        <taxon>Hypocreomycetidae</taxon>
        <taxon>Hypocreales</taxon>
        <taxon>Clavicipitaceae</taxon>
        <taxon>Epichloe</taxon>
    </lineage>
</organism>
<evidence type="ECO:0000313" key="4">
    <source>
        <dbReference type="Proteomes" id="UP001562357"/>
    </source>
</evidence>
<name>A0ABQ0CNH5_9HYPO</name>
<feature type="compositionally biased region" description="Basic residues" evidence="1">
    <location>
        <begin position="344"/>
        <end position="356"/>
    </location>
</feature>
<dbReference type="Proteomes" id="UP001562357">
    <property type="component" value="Unassembled WGS sequence"/>
</dbReference>
<dbReference type="Pfam" id="PF22980">
    <property type="entry name" value="Myb_DNA-bind_8"/>
    <property type="match status" value="1"/>
</dbReference>
<dbReference type="InterPro" id="IPR054505">
    <property type="entry name" value="Myb_DNA-bind_8"/>
</dbReference>
<comment type="caution">
    <text evidence="3">The sequence shown here is derived from an EMBL/GenBank/DDBJ whole genome shotgun (WGS) entry which is preliminary data.</text>
</comment>
<evidence type="ECO:0000313" key="3">
    <source>
        <dbReference type="EMBL" id="GAB0135005.1"/>
    </source>
</evidence>
<protein>
    <recommendedName>
        <fullName evidence="2">Myb-like DNA-binding domain-containing protein</fullName>
    </recommendedName>
</protein>
<keyword evidence="4" id="KW-1185">Reference proteome</keyword>
<proteinExistence type="predicted"/>
<sequence length="382" mass="41685">MAGDTTPKKKEPTAQEAMFFFAIVKHTRNKADIDWNAVAAEQGFKNADVAKVRFGQVKRKLGINSETPTVASPTATARTPTKKTPSVGGTPTKVVKTPGRAGTKGKSRGKVAKKEESEEEDDDDETVVGGMKEEEEEVGKNAEFGEDEELHNEVDSFLEDDAGDPQHKAHSGSQLQLVLVFSPIDSGLQRPSSSIHAAFIKHSEHLSHHLSGTNILLVSRATTILNPSLTHNFARRPRQVIPHERELQTNMFQTMPRKAKATPATSAEGEAPIGLTDSELRFIKAVFDNMTQKPDANWDSVATDLGLKDAKCAKERFRQMSVRHGWRDQASATSSPRKSDGKVTKRAPRTPTKKAAKSVALVNSEDEDESAKAEGDEIVVAM</sequence>
<feature type="compositionally biased region" description="Low complexity" evidence="1">
    <location>
        <begin position="67"/>
        <end position="86"/>
    </location>
</feature>
<evidence type="ECO:0000256" key="1">
    <source>
        <dbReference type="SAM" id="MobiDB-lite"/>
    </source>
</evidence>
<accession>A0ABQ0CNH5</accession>
<feature type="compositionally biased region" description="Acidic residues" evidence="1">
    <location>
        <begin position="117"/>
        <end position="126"/>
    </location>
</feature>
<evidence type="ECO:0000259" key="2">
    <source>
        <dbReference type="Pfam" id="PF22980"/>
    </source>
</evidence>